<reference evidence="1" key="1">
    <citation type="submission" date="2014-11" db="EMBL/GenBank/DDBJ databases">
        <authorList>
            <person name="Amaro Gonzalez C."/>
        </authorList>
    </citation>
    <scope>NUCLEOTIDE SEQUENCE</scope>
</reference>
<name>A0A0E9S343_ANGAN</name>
<reference evidence="1" key="2">
    <citation type="journal article" date="2015" name="Fish Shellfish Immunol.">
        <title>Early steps in the European eel (Anguilla anguilla)-Vibrio vulnificus interaction in the gills: Role of the RtxA13 toxin.</title>
        <authorList>
            <person name="Callol A."/>
            <person name="Pajuelo D."/>
            <person name="Ebbesson L."/>
            <person name="Teles M."/>
            <person name="MacKenzie S."/>
            <person name="Amaro C."/>
        </authorList>
    </citation>
    <scope>NUCLEOTIDE SEQUENCE</scope>
</reference>
<dbReference type="AlphaFoldDB" id="A0A0E9S343"/>
<dbReference type="EMBL" id="GBXM01072945">
    <property type="protein sequence ID" value="JAH35632.1"/>
    <property type="molecule type" value="Transcribed_RNA"/>
</dbReference>
<accession>A0A0E9S343</accession>
<proteinExistence type="predicted"/>
<evidence type="ECO:0000313" key="1">
    <source>
        <dbReference type="EMBL" id="JAH35632.1"/>
    </source>
</evidence>
<sequence length="72" mass="7962">MIFCGFSVAVLSHRNCAAKSCRHPMSCADLFGLHCVVNPALCKGMSPVFHLFTALSIFLQPVLHCYRCCEDI</sequence>
<organism evidence="1">
    <name type="scientific">Anguilla anguilla</name>
    <name type="common">European freshwater eel</name>
    <name type="synonym">Muraena anguilla</name>
    <dbReference type="NCBI Taxonomy" id="7936"/>
    <lineage>
        <taxon>Eukaryota</taxon>
        <taxon>Metazoa</taxon>
        <taxon>Chordata</taxon>
        <taxon>Craniata</taxon>
        <taxon>Vertebrata</taxon>
        <taxon>Euteleostomi</taxon>
        <taxon>Actinopterygii</taxon>
        <taxon>Neopterygii</taxon>
        <taxon>Teleostei</taxon>
        <taxon>Anguilliformes</taxon>
        <taxon>Anguillidae</taxon>
        <taxon>Anguilla</taxon>
    </lineage>
</organism>
<protein>
    <submittedName>
        <fullName evidence="1">Uncharacterized protein</fullName>
    </submittedName>
</protein>